<dbReference type="Gene3D" id="3.90.550.10">
    <property type="entry name" value="Spore Coat Polysaccharide Biosynthesis Protein SpsA, Chain A"/>
    <property type="match status" value="1"/>
</dbReference>
<keyword evidence="1" id="KW-0812">Transmembrane</keyword>
<name>A0A5C1YLU7_9PROT</name>
<dbReference type="GO" id="GO:0016740">
    <property type="term" value="F:transferase activity"/>
    <property type="evidence" value="ECO:0007669"/>
    <property type="project" value="UniProtKB-KW"/>
</dbReference>
<accession>A0A5C1YLU7</accession>
<dbReference type="Proteomes" id="UP000324536">
    <property type="component" value="Chromosome"/>
</dbReference>
<dbReference type="KEGG" id="acek:FLP30_00310"/>
<dbReference type="PANTHER" id="PTHR43685:SF3">
    <property type="entry name" value="SLR2126 PROTEIN"/>
    <property type="match status" value="1"/>
</dbReference>
<feature type="transmembrane region" description="Helical" evidence="1">
    <location>
        <begin position="271"/>
        <end position="290"/>
    </location>
</feature>
<dbReference type="InterPro" id="IPR001173">
    <property type="entry name" value="Glyco_trans_2-like"/>
</dbReference>
<dbReference type="InterPro" id="IPR050834">
    <property type="entry name" value="Glycosyltransf_2"/>
</dbReference>
<dbReference type="Pfam" id="PF00535">
    <property type="entry name" value="Glycos_transf_2"/>
    <property type="match status" value="1"/>
</dbReference>
<sequence>MSCHPSDTVPTPPVDISVVIPCYDRMDLLERTLRACMAQTGMQGRQWEIVVADNNPARLASPLTARLQPDSPVPLRHVAAGARNIAQARNLGIAAAKGRLIAFVDDDEAPYPDWLAAHHACLERTGADASFGPKYPVFASGSPPTWDPQGRFYTTDFGLPADTQLHPLRWFPPQARGLGTGNSMLRRSTCLPGPTPFDEAFGRCGGEDTLLLLGLAAKGRKFVWCPTARVREFNEAGRESFAYMCQRVRRSSRHSAAVRLTISHNRLMARLGIYAVAAAQAAVYGALWFLRKRPSDYLQICKALGKAGIGSLDFIAEAADNTAPPPPAGRAQP</sequence>
<dbReference type="OrthoDB" id="7296636at2"/>
<evidence type="ECO:0000259" key="2">
    <source>
        <dbReference type="Pfam" id="PF00535"/>
    </source>
</evidence>
<keyword evidence="3" id="KW-0808">Transferase</keyword>
<dbReference type="InterPro" id="IPR029044">
    <property type="entry name" value="Nucleotide-diphossugar_trans"/>
</dbReference>
<keyword evidence="1" id="KW-1133">Transmembrane helix</keyword>
<reference evidence="3 4" key="1">
    <citation type="submission" date="2019-09" db="EMBL/GenBank/DDBJ databases">
        <title>Genome sequencing of strain KACC 21233.</title>
        <authorList>
            <person name="Heo J."/>
            <person name="Kim S.-J."/>
            <person name="Kim J.-S."/>
            <person name="Hong S.-B."/>
            <person name="Kwon S.-W."/>
        </authorList>
    </citation>
    <scope>NUCLEOTIDE SEQUENCE [LARGE SCALE GENOMIC DNA]</scope>
    <source>
        <strain evidence="3 4">KACC 21233</strain>
    </source>
</reference>
<dbReference type="RefSeq" id="WP_149277832.1">
    <property type="nucleotide sequence ID" value="NZ_CP043506.1"/>
</dbReference>
<feature type="domain" description="Glycosyltransferase 2-like" evidence="2">
    <location>
        <begin position="17"/>
        <end position="187"/>
    </location>
</feature>
<evidence type="ECO:0000256" key="1">
    <source>
        <dbReference type="SAM" id="Phobius"/>
    </source>
</evidence>
<protein>
    <submittedName>
        <fullName evidence="3">Glycosyltransferase family 2 protein</fullName>
    </submittedName>
</protein>
<gene>
    <name evidence="3" type="ORF">FLP30_00310</name>
</gene>
<evidence type="ECO:0000313" key="4">
    <source>
        <dbReference type="Proteomes" id="UP000324536"/>
    </source>
</evidence>
<dbReference type="CDD" id="cd00761">
    <property type="entry name" value="Glyco_tranf_GTA_type"/>
    <property type="match status" value="1"/>
</dbReference>
<organism evidence="3 4">
    <name type="scientific">Acetobacter vaccinii</name>
    <dbReference type="NCBI Taxonomy" id="2592655"/>
    <lineage>
        <taxon>Bacteria</taxon>
        <taxon>Pseudomonadati</taxon>
        <taxon>Pseudomonadota</taxon>
        <taxon>Alphaproteobacteria</taxon>
        <taxon>Acetobacterales</taxon>
        <taxon>Acetobacteraceae</taxon>
        <taxon>Acetobacter</taxon>
    </lineage>
</organism>
<keyword evidence="4" id="KW-1185">Reference proteome</keyword>
<dbReference type="SUPFAM" id="SSF53448">
    <property type="entry name" value="Nucleotide-diphospho-sugar transferases"/>
    <property type="match status" value="1"/>
</dbReference>
<dbReference type="EMBL" id="CP043506">
    <property type="protein sequence ID" value="QEO16385.1"/>
    <property type="molecule type" value="Genomic_DNA"/>
</dbReference>
<dbReference type="AlphaFoldDB" id="A0A5C1YLU7"/>
<dbReference type="PANTHER" id="PTHR43685">
    <property type="entry name" value="GLYCOSYLTRANSFERASE"/>
    <property type="match status" value="1"/>
</dbReference>
<proteinExistence type="predicted"/>
<evidence type="ECO:0000313" key="3">
    <source>
        <dbReference type="EMBL" id="QEO16385.1"/>
    </source>
</evidence>
<keyword evidence="1" id="KW-0472">Membrane</keyword>